<name>A0AAF0FAI0_9BASI</name>
<dbReference type="Proteomes" id="UP001214628">
    <property type="component" value="Chromosome 1"/>
</dbReference>
<dbReference type="Pfam" id="PF04366">
    <property type="entry name" value="Ysc84"/>
    <property type="match status" value="1"/>
</dbReference>
<dbReference type="EMBL" id="CP118375">
    <property type="protein sequence ID" value="WFD41393.1"/>
    <property type="molecule type" value="Genomic_DNA"/>
</dbReference>
<feature type="compositionally biased region" description="Pro residues" evidence="1">
    <location>
        <begin position="367"/>
        <end position="377"/>
    </location>
</feature>
<dbReference type="InterPro" id="IPR051702">
    <property type="entry name" value="SH3_domain_YSC84-like"/>
</dbReference>
<organism evidence="3 4">
    <name type="scientific">Malassezia psittaci</name>
    <dbReference type="NCBI Taxonomy" id="1821823"/>
    <lineage>
        <taxon>Eukaryota</taxon>
        <taxon>Fungi</taxon>
        <taxon>Dikarya</taxon>
        <taxon>Basidiomycota</taxon>
        <taxon>Ustilaginomycotina</taxon>
        <taxon>Malasseziomycetes</taxon>
        <taxon>Malasseziales</taxon>
        <taxon>Malasseziaceae</taxon>
        <taxon>Malassezia</taxon>
    </lineage>
</organism>
<gene>
    <name evidence="3" type="ORF">MPSI1_000020</name>
</gene>
<dbReference type="PANTHER" id="PTHR15629:SF40">
    <property type="entry name" value="YSC84 ACTIN-BINDING DOMAIN-CONTAINING PROTEIN"/>
    <property type="match status" value="1"/>
</dbReference>
<dbReference type="InterPro" id="IPR007461">
    <property type="entry name" value="Ysc84_actin-binding"/>
</dbReference>
<accession>A0AAF0FAI0</accession>
<dbReference type="GO" id="GO:0035091">
    <property type="term" value="F:phosphatidylinositol binding"/>
    <property type="evidence" value="ECO:0007669"/>
    <property type="project" value="TreeGrafter"/>
</dbReference>
<dbReference type="AlphaFoldDB" id="A0AAF0FAI0"/>
<evidence type="ECO:0000313" key="4">
    <source>
        <dbReference type="Proteomes" id="UP001214628"/>
    </source>
</evidence>
<keyword evidence="4" id="KW-1185">Reference proteome</keyword>
<evidence type="ECO:0000259" key="2">
    <source>
        <dbReference type="Pfam" id="PF04366"/>
    </source>
</evidence>
<feature type="domain" description="Ysc84 actin-binding" evidence="2">
    <location>
        <begin position="168"/>
        <end position="290"/>
    </location>
</feature>
<reference evidence="3" key="1">
    <citation type="submission" date="2023-02" db="EMBL/GenBank/DDBJ databases">
        <title>Mating type loci evolution in Malassezia.</title>
        <authorList>
            <person name="Coelho M.A."/>
        </authorList>
    </citation>
    <scope>NUCLEOTIDE SEQUENCE</scope>
    <source>
        <strain evidence="3">CBS 14136</strain>
    </source>
</reference>
<sequence length="377" mass="41771">MPEEILPPPERIAEACVGSESKEEEKSKWKVFTGSAIKKGVAISDWFAGYANAGSNRLGGERFWPSSGDFPLEIEKCVRILRSFTAEGVQVKPQQDEQSRKKWHINPPKVTKKIPPQIIRDAKGLCIYSSMKSAIAPFGGMNGSGLLLGRLPDGSWSAPSAILPNYYSAGFVYGLDLVDIVLIINTDEMLESFKTHKFDLTADTHISSGPLGAAFMGQIDIQLKPTPIYSYINSRGFYAGIELSGQVFIDRFDENERFYYWPGIKAKNILEGQVKAPPIVDPLYRALHEAETGVAQGGILESIQQSEIPEGPDTSALLDEGMNVLNEGEKLQLPPTPEQLVALERAGIKDELDEDYEKKQREEVRNLPPPPMHPNRK</sequence>
<feature type="compositionally biased region" description="Pro residues" evidence="1">
    <location>
        <begin position="1"/>
        <end position="10"/>
    </location>
</feature>
<feature type="region of interest" description="Disordered" evidence="1">
    <location>
        <begin position="329"/>
        <end position="377"/>
    </location>
</feature>
<dbReference type="CDD" id="cd11524">
    <property type="entry name" value="SYLF"/>
    <property type="match status" value="1"/>
</dbReference>
<evidence type="ECO:0000313" key="3">
    <source>
        <dbReference type="EMBL" id="WFD41393.1"/>
    </source>
</evidence>
<feature type="region of interest" description="Disordered" evidence="1">
    <location>
        <begin position="1"/>
        <end position="24"/>
    </location>
</feature>
<dbReference type="PANTHER" id="PTHR15629">
    <property type="entry name" value="SH3YL1 PROTEIN"/>
    <property type="match status" value="1"/>
</dbReference>
<proteinExistence type="predicted"/>
<evidence type="ECO:0000256" key="1">
    <source>
        <dbReference type="SAM" id="MobiDB-lite"/>
    </source>
</evidence>
<protein>
    <recommendedName>
        <fullName evidence="2">Ysc84 actin-binding domain-containing protein</fullName>
    </recommendedName>
</protein>
<feature type="compositionally biased region" description="Basic and acidic residues" evidence="1">
    <location>
        <begin position="346"/>
        <end position="365"/>
    </location>
</feature>